<gene>
    <name evidence="6" type="primary">nosD</name>
    <name evidence="6" type="ORF">GCM10010987_27550</name>
    <name evidence="7" type="ORF">XH86_19265</name>
</gene>
<evidence type="ECO:0000256" key="4">
    <source>
        <dbReference type="SAM" id="SignalP"/>
    </source>
</evidence>
<feature type="domain" description="Carbohydrate-binding/sugar hydrolysis" evidence="5">
    <location>
        <begin position="195"/>
        <end position="388"/>
    </location>
</feature>
<dbReference type="InterPro" id="IPR006633">
    <property type="entry name" value="Carb-bd_sugar_hydrolysis-dom"/>
</dbReference>
<evidence type="ECO:0000313" key="8">
    <source>
        <dbReference type="Proteomes" id="UP000593880"/>
    </source>
</evidence>
<keyword evidence="2" id="KW-0677">Repeat</keyword>
<dbReference type="Gene3D" id="2.160.20.10">
    <property type="entry name" value="Single-stranded right-handed beta-helix, Pectin lyase-like"/>
    <property type="match status" value="2"/>
</dbReference>
<dbReference type="InterPro" id="IPR007742">
    <property type="entry name" value="NosD_dom"/>
</dbReference>
<evidence type="ECO:0000313" key="6">
    <source>
        <dbReference type="EMBL" id="GGI24071.1"/>
    </source>
</evidence>
<protein>
    <submittedName>
        <fullName evidence="6">Carbohydrate-binding protein</fullName>
    </submittedName>
    <submittedName>
        <fullName evidence="7">Nitrous oxide reductase family maturation protein NosD</fullName>
    </submittedName>
</protein>
<dbReference type="InterPro" id="IPR006626">
    <property type="entry name" value="PbH1"/>
</dbReference>
<dbReference type="InterPro" id="IPR022441">
    <property type="entry name" value="Para_beta_helix_rpt-2"/>
</dbReference>
<accession>A0A410V7G3</accession>
<dbReference type="Pfam" id="PF05048">
    <property type="entry name" value="NosD"/>
    <property type="match status" value="1"/>
</dbReference>
<reference evidence="6" key="1">
    <citation type="journal article" date="2014" name="Int. J. Syst. Evol. Microbiol.">
        <title>Complete genome sequence of Corynebacterium casei LMG S-19264T (=DSM 44701T), isolated from a smear-ripened cheese.</title>
        <authorList>
            <consortium name="US DOE Joint Genome Institute (JGI-PGF)"/>
            <person name="Walter F."/>
            <person name="Albersmeier A."/>
            <person name="Kalinowski J."/>
            <person name="Ruckert C."/>
        </authorList>
    </citation>
    <scope>NUCLEOTIDE SEQUENCE</scope>
    <source>
        <strain evidence="6">CGMCC 1.15034</strain>
    </source>
</reference>
<dbReference type="RefSeq" id="WP_128966221.1">
    <property type="nucleotide sequence ID" value="NZ_BMHC01000004.1"/>
</dbReference>
<dbReference type="EMBL" id="BMHC01000004">
    <property type="protein sequence ID" value="GGI24071.1"/>
    <property type="molecule type" value="Genomic_DNA"/>
</dbReference>
<dbReference type="InterPro" id="IPR026464">
    <property type="entry name" value="NosD_copper_fam"/>
</dbReference>
<organism evidence="6 9">
    <name type="scientific">Bradyrhizobium guangdongense</name>
    <dbReference type="NCBI Taxonomy" id="1325090"/>
    <lineage>
        <taxon>Bacteria</taxon>
        <taxon>Pseudomonadati</taxon>
        <taxon>Pseudomonadota</taxon>
        <taxon>Alphaproteobacteria</taxon>
        <taxon>Hyphomicrobiales</taxon>
        <taxon>Nitrobacteraceae</taxon>
        <taxon>Bradyrhizobium</taxon>
    </lineage>
</organism>
<dbReference type="EMBL" id="CP030057">
    <property type="protein sequence ID" value="QOZ60618.1"/>
    <property type="molecule type" value="Genomic_DNA"/>
</dbReference>
<keyword evidence="8" id="KW-1185">Reference proteome</keyword>
<keyword evidence="3" id="KW-0833">Ubl conjugation pathway</keyword>
<comment type="pathway">
    <text evidence="1">Protein modification; protein ubiquitination.</text>
</comment>
<dbReference type="InterPro" id="IPR012334">
    <property type="entry name" value="Pectin_lyas_fold"/>
</dbReference>
<name>A0A410V7G3_9BRAD</name>
<evidence type="ECO:0000256" key="2">
    <source>
        <dbReference type="ARBA" id="ARBA00022737"/>
    </source>
</evidence>
<dbReference type="SUPFAM" id="SSF51126">
    <property type="entry name" value="Pectin lyase-like"/>
    <property type="match status" value="1"/>
</dbReference>
<dbReference type="OrthoDB" id="9767990at2"/>
<dbReference type="NCBIfam" id="TIGR03804">
    <property type="entry name" value="para_beta_helix"/>
    <property type="match status" value="1"/>
</dbReference>
<feature type="signal peptide" evidence="4">
    <location>
        <begin position="1"/>
        <end position="23"/>
    </location>
</feature>
<dbReference type="SMART" id="SM00722">
    <property type="entry name" value="CASH"/>
    <property type="match status" value="2"/>
</dbReference>
<feature type="domain" description="Carbohydrate-binding/sugar hydrolysis" evidence="5">
    <location>
        <begin position="41"/>
        <end position="189"/>
    </location>
</feature>
<dbReference type="PANTHER" id="PTHR22990">
    <property type="entry name" value="F-BOX ONLY PROTEIN"/>
    <property type="match status" value="1"/>
</dbReference>
<evidence type="ECO:0000313" key="9">
    <source>
        <dbReference type="Proteomes" id="UP000625079"/>
    </source>
</evidence>
<sequence>MNVLLRMFPAALVAAGVSGFASAETLTATPGQPLQALLDNARAGDVVELSPGDYHGSVRIDRPLQLVGRQGAVLDGDGADNVVTVTAPDVTVRGVTIRGSGRDLQAMNSGIFLQKTAERATIEDNRLVENLFGVYVHGARGSRVTRNDIEGLRGGRLSEAGNGISLWNAPDVTIDDNTFRYGRDGIFSVSSSKDRFINNRFDQVRFAIHYMYTNDSEVSGNVSIGNHVGYAIMYSNRLVIRGNISDHDRDHGFLFNYANYAEIDGNRVTGGPLSSTMDATDNGPDDERGMLPAAVRAGPLRNGPEKCVFIYNANHNKFRNNLFENCAIGVHFTAGSEGNEITGNAFVNNANQVKYVGTRNLDWSTGGRGNYWSDNPAFDLNGDGIADTAYRPNDLIDRVLWTAPAAKVLINSPAVQVIRWAQAQFPALLPGGVIDTHPLISPPPRRTAKEAR</sequence>
<dbReference type="SMART" id="SM00710">
    <property type="entry name" value="PbH1"/>
    <property type="match status" value="8"/>
</dbReference>
<dbReference type="NCBIfam" id="TIGR04247">
    <property type="entry name" value="NosD_copper_fam"/>
    <property type="match status" value="1"/>
</dbReference>
<reference evidence="7 8" key="2">
    <citation type="submission" date="2018-06" db="EMBL/GenBank/DDBJ databases">
        <title>Comparative genomics of rhizobia nodulating Arachis hypogaea in China.</title>
        <authorList>
            <person name="Li Y."/>
        </authorList>
    </citation>
    <scope>NUCLEOTIDE SEQUENCE [LARGE SCALE GENOMIC DNA]</scope>
    <source>
        <strain evidence="7 8">CCBAU 51658</strain>
    </source>
</reference>
<dbReference type="InterPro" id="IPR011050">
    <property type="entry name" value="Pectin_lyase_fold/virulence"/>
</dbReference>
<evidence type="ECO:0000259" key="5">
    <source>
        <dbReference type="SMART" id="SM00722"/>
    </source>
</evidence>
<proteinExistence type="predicted"/>
<dbReference type="AlphaFoldDB" id="A0A410V7G3"/>
<evidence type="ECO:0000313" key="7">
    <source>
        <dbReference type="EMBL" id="QOZ60618.1"/>
    </source>
</evidence>
<evidence type="ECO:0000256" key="3">
    <source>
        <dbReference type="ARBA" id="ARBA00022786"/>
    </source>
</evidence>
<dbReference type="PANTHER" id="PTHR22990:SF15">
    <property type="entry name" value="F-BOX ONLY PROTEIN 10"/>
    <property type="match status" value="1"/>
</dbReference>
<dbReference type="InterPro" id="IPR051550">
    <property type="entry name" value="SCF-Subunits/Alg-Epimerases"/>
</dbReference>
<reference evidence="6" key="3">
    <citation type="submission" date="2022-12" db="EMBL/GenBank/DDBJ databases">
        <authorList>
            <person name="Sun Q."/>
            <person name="Zhou Y."/>
        </authorList>
    </citation>
    <scope>NUCLEOTIDE SEQUENCE</scope>
    <source>
        <strain evidence="6">CGMCC 1.15034</strain>
    </source>
</reference>
<feature type="chain" id="PRO_5044601221" evidence="4">
    <location>
        <begin position="24"/>
        <end position="452"/>
    </location>
</feature>
<keyword evidence="4" id="KW-0732">Signal</keyword>
<dbReference type="Proteomes" id="UP000625079">
    <property type="component" value="Unassembled WGS sequence"/>
</dbReference>
<dbReference type="Proteomes" id="UP000593880">
    <property type="component" value="Chromosome"/>
</dbReference>
<evidence type="ECO:0000256" key="1">
    <source>
        <dbReference type="ARBA" id="ARBA00004906"/>
    </source>
</evidence>